<dbReference type="SUPFAM" id="SSF51197">
    <property type="entry name" value="Clavaminate synthase-like"/>
    <property type="match status" value="1"/>
</dbReference>
<proteinExistence type="predicted"/>
<organism evidence="3">
    <name type="scientific">marine metagenome</name>
    <dbReference type="NCBI Taxonomy" id="408172"/>
    <lineage>
        <taxon>unclassified sequences</taxon>
        <taxon>metagenomes</taxon>
        <taxon>ecological metagenomes</taxon>
    </lineage>
</organism>
<reference evidence="3" key="1">
    <citation type="submission" date="2018-05" db="EMBL/GenBank/DDBJ databases">
        <authorList>
            <person name="Lanie J.A."/>
            <person name="Ng W.-L."/>
            <person name="Kazmierczak K.M."/>
            <person name="Andrzejewski T.M."/>
            <person name="Davidsen T.M."/>
            <person name="Wayne K.J."/>
            <person name="Tettelin H."/>
            <person name="Glass J.I."/>
            <person name="Rusch D."/>
            <person name="Podicherti R."/>
            <person name="Tsui H.-C.T."/>
            <person name="Winkler M.E."/>
        </authorList>
    </citation>
    <scope>NUCLEOTIDE SEQUENCE</scope>
</reference>
<evidence type="ECO:0000256" key="2">
    <source>
        <dbReference type="ARBA" id="ARBA00023004"/>
    </source>
</evidence>
<evidence type="ECO:0000313" key="3">
    <source>
        <dbReference type="EMBL" id="SVA65876.1"/>
    </source>
</evidence>
<keyword evidence="2" id="KW-0408">Iron</keyword>
<dbReference type="PANTHER" id="PTHR20883">
    <property type="entry name" value="PHYTANOYL-COA DIOXYGENASE DOMAIN CONTAINING 1"/>
    <property type="match status" value="1"/>
</dbReference>
<evidence type="ECO:0008006" key="4">
    <source>
        <dbReference type="Google" id="ProtNLM"/>
    </source>
</evidence>
<dbReference type="Gene3D" id="2.60.120.620">
    <property type="entry name" value="q2cbj1_9rhob like domain"/>
    <property type="match status" value="1"/>
</dbReference>
<dbReference type="Pfam" id="PF05721">
    <property type="entry name" value="PhyH"/>
    <property type="match status" value="1"/>
</dbReference>
<dbReference type="EMBL" id="UINC01015685">
    <property type="protein sequence ID" value="SVA65876.1"/>
    <property type="molecule type" value="Genomic_DNA"/>
</dbReference>
<gene>
    <name evidence="3" type="ORF">METZ01_LOCUS118730</name>
</gene>
<accession>A0A381XM81</accession>
<name>A0A381XM81_9ZZZZ</name>
<dbReference type="InterPro" id="IPR008775">
    <property type="entry name" value="Phytyl_CoA_dOase-like"/>
</dbReference>
<dbReference type="AlphaFoldDB" id="A0A381XM81"/>
<keyword evidence="1" id="KW-0479">Metal-binding</keyword>
<dbReference type="GO" id="GO:0046872">
    <property type="term" value="F:metal ion binding"/>
    <property type="evidence" value="ECO:0007669"/>
    <property type="project" value="UniProtKB-KW"/>
</dbReference>
<dbReference type="PANTHER" id="PTHR20883:SF15">
    <property type="entry name" value="PHYTANOYL-COA DIOXYGENASE DOMAIN-CONTAINING PROTEIN 1"/>
    <property type="match status" value="1"/>
</dbReference>
<protein>
    <recommendedName>
        <fullName evidence="4">Fe2OG dioxygenase domain-containing protein</fullName>
    </recommendedName>
</protein>
<sequence>VVLPDFVEPGLLTDLRTRIDDLVAVYADGGLPEGAATVFSTTEQTHAQDEWFLTSADVVRPFFEDGAFDGDGRLLVPMDQALNKLGHAMHDLDPVFDRFSRSGSMAALVGELGFVDPLLLQSMVIFKPPRIGGEVVCHCDHSFLWTDPQTVTGFWFALDDATVENGCMWAIPGGHLSDVRTRFRLEGTGTTTDVYDPSPYDMDALVPMEVRSGTLIAFHGRLPHWSGPNTSSRPRLAYTLHVIDGTADYRADNWLQRGPGLPLRGFG</sequence>
<evidence type="ECO:0000256" key="1">
    <source>
        <dbReference type="ARBA" id="ARBA00022723"/>
    </source>
</evidence>
<feature type="non-terminal residue" evidence="3">
    <location>
        <position position="1"/>
    </location>
</feature>